<proteinExistence type="predicted"/>
<dbReference type="EMBL" id="CP022685">
    <property type="protein sequence ID" value="ATL29212.1"/>
    <property type="molecule type" value="Genomic_DNA"/>
</dbReference>
<name>A0A291QC64_9ACTN</name>
<gene>
    <name evidence="3" type="ORF">KY5_4194</name>
</gene>
<feature type="region of interest" description="Disordered" evidence="1">
    <location>
        <begin position="1"/>
        <end position="28"/>
    </location>
</feature>
<evidence type="ECO:0000313" key="3">
    <source>
        <dbReference type="EMBL" id="ATL29212.1"/>
    </source>
</evidence>
<keyword evidence="2" id="KW-0472">Membrane</keyword>
<feature type="transmembrane region" description="Helical" evidence="2">
    <location>
        <begin position="27"/>
        <end position="45"/>
    </location>
</feature>
<dbReference type="KEGG" id="sfk:KY5_4194"/>
<feature type="compositionally biased region" description="Basic residues" evidence="1">
    <location>
        <begin position="15"/>
        <end position="26"/>
    </location>
</feature>
<reference evidence="3 4" key="1">
    <citation type="submission" date="2017-08" db="EMBL/GenBank/DDBJ databases">
        <title>Complete Genome Sequence of Streptomyces formicae KY5, the formicamycin producer.</title>
        <authorList>
            <person name="Holmes N.A."/>
            <person name="Devine R."/>
            <person name="Qin Z."/>
            <person name="Seipke R.F."/>
            <person name="Wilkinson B."/>
            <person name="Hutchings M.I."/>
        </authorList>
    </citation>
    <scope>NUCLEOTIDE SEQUENCE [LARGE SCALE GENOMIC DNA]</scope>
    <source>
        <strain evidence="3 4">KY5</strain>
    </source>
</reference>
<protein>
    <submittedName>
        <fullName evidence="3">Uncharacterized protein</fullName>
    </submittedName>
</protein>
<feature type="compositionally biased region" description="Basic and acidic residues" evidence="1">
    <location>
        <begin position="1"/>
        <end position="14"/>
    </location>
</feature>
<keyword evidence="2" id="KW-1133">Transmembrane helix</keyword>
<sequence>MKRKQDDGRADKSSNKKPNKGRRASRSRAGIAIAIITLVCMPYIVTNHGPMSGDKTPV</sequence>
<evidence type="ECO:0000313" key="4">
    <source>
        <dbReference type="Proteomes" id="UP000221011"/>
    </source>
</evidence>
<dbReference type="Proteomes" id="UP000221011">
    <property type="component" value="Chromosome"/>
</dbReference>
<evidence type="ECO:0000256" key="2">
    <source>
        <dbReference type="SAM" id="Phobius"/>
    </source>
</evidence>
<keyword evidence="4" id="KW-1185">Reference proteome</keyword>
<dbReference type="AlphaFoldDB" id="A0A291QC64"/>
<keyword evidence="2" id="KW-0812">Transmembrane</keyword>
<organism evidence="3 4">
    <name type="scientific">Streptomyces formicae</name>
    <dbReference type="NCBI Taxonomy" id="1616117"/>
    <lineage>
        <taxon>Bacteria</taxon>
        <taxon>Bacillati</taxon>
        <taxon>Actinomycetota</taxon>
        <taxon>Actinomycetes</taxon>
        <taxon>Kitasatosporales</taxon>
        <taxon>Streptomycetaceae</taxon>
        <taxon>Streptomyces</taxon>
    </lineage>
</organism>
<accession>A0A291QC64</accession>
<evidence type="ECO:0000256" key="1">
    <source>
        <dbReference type="SAM" id="MobiDB-lite"/>
    </source>
</evidence>